<feature type="binding site" evidence="10">
    <location>
        <begin position="8"/>
        <end position="15"/>
    </location>
    <ligand>
        <name>ATP</name>
        <dbReference type="ChEBI" id="CHEBI:30616"/>
    </ligand>
</feature>
<evidence type="ECO:0000256" key="13">
    <source>
        <dbReference type="RuleBase" id="RU003785"/>
    </source>
</evidence>
<keyword evidence="8 10" id="KW-0460">Magnesium</keyword>
<dbReference type="HAMAP" id="MF_00185">
    <property type="entry name" value="IPP_trans"/>
    <property type="match status" value="1"/>
</dbReference>
<proteinExistence type="inferred from homology"/>
<dbReference type="NCBIfam" id="TIGR00174">
    <property type="entry name" value="miaA"/>
    <property type="match status" value="1"/>
</dbReference>
<dbReference type="Gene3D" id="3.40.50.300">
    <property type="entry name" value="P-loop containing nucleotide triphosphate hydrolases"/>
    <property type="match status" value="1"/>
</dbReference>
<dbReference type="PANTHER" id="PTHR11088">
    <property type="entry name" value="TRNA DIMETHYLALLYLTRANSFERASE"/>
    <property type="match status" value="1"/>
</dbReference>
<feature type="region of interest" description="Interaction with substrate tRNA" evidence="10">
    <location>
        <begin position="157"/>
        <end position="161"/>
    </location>
</feature>
<evidence type="ECO:0000256" key="7">
    <source>
        <dbReference type="ARBA" id="ARBA00022840"/>
    </source>
</evidence>
<dbReference type="Proteomes" id="UP001595536">
    <property type="component" value="Unassembled WGS sequence"/>
</dbReference>
<comment type="similarity">
    <text evidence="3 10 13">Belongs to the IPP transferase family.</text>
</comment>
<evidence type="ECO:0000256" key="11">
    <source>
        <dbReference type="RuleBase" id="RU003783"/>
    </source>
</evidence>
<evidence type="ECO:0000256" key="5">
    <source>
        <dbReference type="ARBA" id="ARBA00022694"/>
    </source>
</evidence>
<comment type="caution">
    <text evidence="10">Lacks conserved residue(s) required for the propagation of feature annotation.</text>
</comment>
<organism evidence="14 15">
    <name type="scientific">Camelimonas abortus</name>
    <dbReference type="NCBI Taxonomy" id="1017184"/>
    <lineage>
        <taxon>Bacteria</taxon>
        <taxon>Pseudomonadati</taxon>
        <taxon>Pseudomonadota</taxon>
        <taxon>Alphaproteobacteria</taxon>
        <taxon>Hyphomicrobiales</taxon>
        <taxon>Chelatococcaceae</taxon>
        <taxon>Camelimonas</taxon>
    </lineage>
</organism>
<sequence>MDAVLIAGPTASGKSALAIDLARRLDGVVINADSMQVYRDLRVLTARPAEADEATVPHRLYGVIDGAVNYSVARWLADARAELERARWLGLTPVFVGGTGLYFRALLDGLSDIPPVPEALRAALRAEAETLPGEALHRRLAQKDPEMAARLRPGDRQRILRALEVVEATGRSLASFHQQRAPGPLAGARTLRLFLAPGRAALYARINARFDAMVAEGALEEVRRLAARGLDPALPVMRAHGVPGLAAYLRGETDLAAAIARGKADTRHYAKRQFTWFRHQMTGWTWVAA</sequence>
<comment type="catalytic activity">
    <reaction evidence="9 10 11">
        <text>adenosine(37) in tRNA + dimethylallyl diphosphate = N(6)-dimethylallyladenosine(37) in tRNA + diphosphate</text>
        <dbReference type="Rhea" id="RHEA:26482"/>
        <dbReference type="Rhea" id="RHEA-COMP:10162"/>
        <dbReference type="Rhea" id="RHEA-COMP:10375"/>
        <dbReference type="ChEBI" id="CHEBI:33019"/>
        <dbReference type="ChEBI" id="CHEBI:57623"/>
        <dbReference type="ChEBI" id="CHEBI:74411"/>
        <dbReference type="ChEBI" id="CHEBI:74415"/>
        <dbReference type="EC" id="2.5.1.75"/>
    </reaction>
</comment>
<dbReference type="EC" id="2.5.1.75" evidence="10"/>
<dbReference type="InterPro" id="IPR027417">
    <property type="entry name" value="P-loop_NTPase"/>
</dbReference>
<dbReference type="PANTHER" id="PTHR11088:SF60">
    <property type="entry name" value="TRNA DIMETHYLALLYLTRANSFERASE"/>
    <property type="match status" value="1"/>
</dbReference>
<evidence type="ECO:0000256" key="4">
    <source>
        <dbReference type="ARBA" id="ARBA00022679"/>
    </source>
</evidence>
<keyword evidence="15" id="KW-1185">Reference proteome</keyword>
<gene>
    <name evidence="10 14" type="primary">miaA</name>
    <name evidence="14" type="ORF">ACFOEX_10730</name>
</gene>
<dbReference type="Pfam" id="PF01715">
    <property type="entry name" value="IPPT"/>
    <property type="match status" value="1"/>
</dbReference>
<comment type="subunit">
    <text evidence="10">Monomer.</text>
</comment>
<dbReference type="InterPro" id="IPR018022">
    <property type="entry name" value="IPT"/>
</dbReference>
<protein>
    <recommendedName>
        <fullName evidence="10">tRNA dimethylallyltransferase</fullName>
        <ecNumber evidence="10">2.5.1.75</ecNumber>
    </recommendedName>
    <alternativeName>
        <fullName evidence="10">Dimethylallyl diphosphate:tRNA dimethylallyltransferase</fullName>
        <shortName evidence="10">DMAPP:tRNA dimethylallyltransferase</shortName>
        <shortName evidence="10">DMATase</shortName>
    </alternativeName>
    <alternativeName>
        <fullName evidence="10">Isopentenyl-diphosphate:tRNA isopentenyltransferase</fullName>
        <shortName evidence="10">IPP transferase</shortName>
        <shortName evidence="10">IPPT</shortName>
        <shortName evidence="10">IPTase</shortName>
    </alternativeName>
</protein>
<accession>A0ABV7LHA2</accession>
<reference evidence="15" key="1">
    <citation type="journal article" date="2019" name="Int. J. Syst. Evol. Microbiol.">
        <title>The Global Catalogue of Microorganisms (GCM) 10K type strain sequencing project: providing services to taxonomists for standard genome sequencing and annotation.</title>
        <authorList>
            <consortium name="The Broad Institute Genomics Platform"/>
            <consortium name="The Broad Institute Genome Sequencing Center for Infectious Disease"/>
            <person name="Wu L."/>
            <person name="Ma J."/>
        </authorList>
    </citation>
    <scope>NUCLEOTIDE SEQUENCE [LARGE SCALE GENOMIC DNA]</scope>
    <source>
        <strain evidence="15">CCM 7941</strain>
    </source>
</reference>
<evidence type="ECO:0000256" key="10">
    <source>
        <dbReference type="HAMAP-Rule" id="MF_00185"/>
    </source>
</evidence>
<feature type="site" description="Interaction with substrate tRNA" evidence="10">
    <location>
        <position position="99"/>
    </location>
</feature>
<evidence type="ECO:0000256" key="12">
    <source>
        <dbReference type="RuleBase" id="RU003784"/>
    </source>
</evidence>
<comment type="caution">
    <text evidence="14">The sequence shown here is derived from an EMBL/GenBank/DDBJ whole genome shotgun (WGS) entry which is preliminary data.</text>
</comment>
<dbReference type="RefSeq" id="WP_376832536.1">
    <property type="nucleotide sequence ID" value="NZ_JBHLWR010000006.1"/>
</dbReference>
<dbReference type="InterPro" id="IPR039657">
    <property type="entry name" value="Dimethylallyltransferase"/>
</dbReference>
<comment type="function">
    <text evidence="2 10 12">Catalyzes the transfer of a dimethylallyl group onto the adenine at position 37 in tRNAs that read codons beginning with uridine, leading to the formation of N6-(dimethylallyl)adenosine (i(6)A).</text>
</comment>
<evidence type="ECO:0000313" key="14">
    <source>
        <dbReference type="EMBL" id="MFC3266821.1"/>
    </source>
</evidence>
<keyword evidence="6 10" id="KW-0547">Nucleotide-binding</keyword>
<dbReference type="SUPFAM" id="SSF52540">
    <property type="entry name" value="P-loop containing nucleoside triphosphate hydrolases"/>
    <property type="match status" value="2"/>
</dbReference>
<name>A0ABV7LHA2_9HYPH</name>
<feature type="site" description="Interaction with substrate tRNA" evidence="10">
    <location>
        <position position="121"/>
    </location>
</feature>
<keyword evidence="7 10" id="KW-0067">ATP-binding</keyword>
<evidence type="ECO:0000256" key="8">
    <source>
        <dbReference type="ARBA" id="ARBA00022842"/>
    </source>
</evidence>
<dbReference type="Gene3D" id="1.10.20.140">
    <property type="match status" value="1"/>
</dbReference>
<dbReference type="GO" id="GO:0052381">
    <property type="term" value="F:tRNA dimethylallyltransferase activity"/>
    <property type="evidence" value="ECO:0007669"/>
    <property type="project" value="UniProtKB-EC"/>
</dbReference>
<keyword evidence="4 10" id="KW-0808">Transferase</keyword>
<comment type="cofactor">
    <cofactor evidence="1 10">
        <name>Mg(2+)</name>
        <dbReference type="ChEBI" id="CHEBI:18420"/>
    </cofactor>
</comment>
<evidence type="ECO:0000313" key="15">
    <source>
        <dbReference type="Proteomes" id="UP001595536"/>
    </source>
</evidence>
<evidence type="ECO:0000256" key="6">
    <source>
        <dbReference type="ARBA" id="ARBA00022741"/>
    </source>
</evidence>
<evidence type="ECO:0000256" key="1">
    <source>
        <dbReference type="ARBA" id="ARBA00001946"/>
    </source>
</evidence>
<feature type="binding site" evidence="10">
    <location>
        <begin position="10"/>
        <end position="15"/>
    </location>
    <ligand>
        <name>substrate</name>
    </ligand>
</feature>
<feature type="region of interest" description="Interaction with substrate tRNA" evidence="10">
    <location>
        <begin position="33"/>
        <end position="36"/>
    </location>
</feature>
<evidence type="ECO:0000256" key="2">
    <source>
        <dbReference type="ARBA" id="ARBA00003213"/>
    </source>
</evidence>
<dbReference type="EMBL" id="JBHRUV010000058">
    <property type="protein sequence ID" value="MFC3266821.1"/>
    <property type="molecule type" value="Genomic_DNA"/>
</dbReference>
<evidence type="ECO:0000256" key="9">
    <source>
        <dbReference type="ARBA" id="ARBA00049563"/>
    </source>
</evidence>
<keyword evidence="5 10" id="KW-0819">tRNA processing</keyword>
<evidence type="ECO:0000256" key="3">
    <source>
        <dbReference type="ARBA" id="ARBA00005842"/>
    </source>
</evidence>